<proteinExistence type="predicted"/>
<protein>
    <recommendedName>
        <fullName evidence="1">SHSP domain-containing protein</fullName>
    </recommendedName>
</protein>
<dbReference type="InterPro" id="IPR008978">
    <property type="entry name" value="HSP20-like_chaperone"/>
</dbReference>
<comment type="caution">
    <text evidence="2">The sequence shown here is derived from an EMBL/GenBank/DDBJ whole genome shotgun (WGS) entry which is preliminary data.</text>
</comment>
<dbReference type="Pfam" id="PF00011">
    <property type="entry name" value="HSP20"/>
    <property type="match status" value="1"/>
</dbReference>
<dbReference type="PROSITE" id="PS01031">
    <property type="entry name" value="SHSP"/>
    <property type="match status" value="1"/>
</dbReference>
<accession>A0A645G2I5</accession>
<feature type="domain" description="SHSP" evidence="1">
    <location>
        <begin position="50"/>
        <end position="165"/>
    </location>
</feature>
<organism evidence="2">
    <name type="scientific">bioreactor metagenome</name>
    <dbReference type="NCBI Taxonomy" id="1076179"/>
    <lineage>
        <taxon>unclassified sequences</taxon>
        <taxon>metagenomes</taxon>
        <taxon>ecological metagenomes</taxon>
    </lineage>
</organism>
<sequence length="165" mass="18711">MIREFLPWKKEENDLSPTERRKGSADEFHKQFNELVNHFFGNDMWGTPANYHGGSFVPCFEVGESDDKITVTAELPGIDEKDVDVSIVDGILCVKGEKRSETDDEAEGYHFSERSYGSFQRSFALPDGLDLEKTDAKFKDGILKIMLPKDKSKKESIRKVGINKS</sequence>
<dbReference type="AlphaFoldDB" id="A0A645G2I5"/>
<dbReference type="CDD" id="cd06464">
    <property type="entry name" value="ACD_sHsps-like"/>
    <property type="match status" value="1"/>
</dbReference>
<dbReference type="InterPro" id="IPR031107">
    <property type="entry name" value="Small_HSP"/>
</dbReference>
<dbReference type="PANTHER" id="PTHR11527">
    <property type="entry name" value="HEAT-SHOCK PROTEIN 20 FAMILY MEMBER"/>
    <property type="match status" value="1"/>
</dbReference>
<dbReference type="Gene3D" id="2.60.40.790">
    <property type="match status" value="1"/>
</dbReference>
<gene>
    <name evidence="2" type="ORF">SDC9_167405</name>
</gene>
<dbReference type="InterPro" id="IPR002068">
    <property type="entry name" value="A-crystallin/Hsp20_dom"/>
</dbReference>
<dbReference type="EMBL" id="VSSQ01067683">
    <property type="protein sequence ID" value="MPN20029.1"/>
    <property type="molecule type" value="Genomic_DNA"/>
</dbReference>
<dbReference type="SUPFAM" id="SSF49764">
    <property type="entry name" value="HSP20-like chaperones"/>
    <property type="match status" value="1"/>
</dbReference>
<evidence type="ECO:0000313" key="2">
    <source>
        <dbReference type="EMBL" id="MPN20029.1"/>
    </source>
</evidence>
<name>A0A645G2I5_9ZZZZ</name>
<reference evidence="2" key="1">
    <citation type="submission" date="2019-08" db="EMBL/GenBank/DDBJ databases">
        <authorList>
            <person name="Kucharzyk K."/>
            <person name="Murdoch R.W."/>
            <person name="Higgins S."/>
            <person name="Loffler F."/>
        </authorList>
    </citation>
    <scope>NUCLEOTIDE SEQUENCE</scope>
</reference>
<evidence type="ECO:0000259" key="1">
    <source>
        <dbReference type="PROSITE" id="PS01031"/>
    </source>
</evidence>